<dbReference type="GO" id="GO:0032259">
    <property type="term" value="P:methylation"/>
    <property type="evidence" value="ECO:0007669"/>
    <property type="project" value="UniProtKB-KW"/>
</dbReference>
<evidence type="ECO:0000259" key="9">
    <source>
        <dbReference type="Pfam" id="PF08241"/>
    </source>
</evidence>
<dbReference type="Gene3D" id="3.40.50.150">
    <property type="entry name" value="Vaccinia Virus protein VP39"/>
    <property type="match status" value="1"/>
</dbReference>
<evidence type="ECO:0000256" key="7">
    <source>
        <dbReference type="ARBA" id="ARBA00022756"/>
    </source>
</evidence>
<comment type="caution">
    <text evidence="10">The sequence shown here is derived from an EMBL/GenBank/DDBJ whole genome shotgun (WGS) entry which is preliminary data.</text>
</comment>
<comment type="pathway">
    <text evidence="2 8">Cofactor biosynthesis; biotin biosynthesis.</text>
</comment>
<dbReference type="InterPro" id="IPR029063">
    <property type="entry name" value="SAM-dependent_MTases_sf"/>
</dbReference>
<dbReference type="NCBIfam" id="TIGR02072">
    <property type="entry name" value="BioC"/>
    <property type="match status" value="1"/>
</dbReference>
<comment type="catalytic activity">
    <reaction evidence="1 8">
        <text>malonyl-[ACP] + S-adenosyl-L-methionine = malonyl-[ACP] methyl ester + S-adenosyl-L-homocysteine</text>
        <dbReference type="Rhea" id="RHEA:17105"/>
        <dbReference type="Rhea" id="RHEA-COMP:9623"/>
        <dbReference type="Rhea" id="RHEA-COMP:9954"/>
        <dbReference type="ChEBI" id="CHEBI:57856"/>
        <dbReference type="ChEBI" id="CHEBI:59789"/>
        <dbReference type="ChEBI" id="CHEBI:78449"/>
        <dbReference type="ChEBI" id="CHEBI:78845"/>
        <dbReference type="EC" id="2.1.1.197"/>
    </reaction>
</comment>
<dbReference type="InterPro" id="IPR011814">
    <property type="entry name" value="BioC"/>
</dbReference>
<feature type="domain" description="Methyltransferase type 11" evidence="9">
    <location>
        <begin position="60"/>
        <end position="155"/>
    </location>
</feature>
<dbReference type="InterPro" id="IPR013216">
    <property type="entry name" value="Methyltransf_11"/>
</dbReference>
<evidence type="ECO:0000256" key="6">
    <source>
        <dbReference type="ARBA" id="ARBA00022691"/>
    </source>
</evidence>
<evidence type="ECO:0000256" key="1">
    <source>
        <dbReference type="ARBA" id="ARBA00000852"/>
    </source>
</evidence>
<organism evidence="10 11">
    <name type="scientific">Parendozoicomonas callyspongiae</name>
    <dbReference type="NCBI Taxonomy" id="2942213"/>
    <lineage>
        <taxon>Bacteria</taxon>
        <taxon>Pseudomonadati</taxon>
        <taxon>Pseudomonadota</taxon>
        <taxon>Gammaproteobacteria</taxon>
        <taxon>Oceanospirillales</taxon>
        <taxon>Endozoicomonadaceae</taxon>
        <taxon>Parendozoicomonas</taxon>
    </lineage>
</organism>
<comment type="function">
    <text evidence="8">Converts the free carboxyl group of a malonyl-thioester to its methyl ester by transfer of a methyl group from S-adenosyl-L-methionine (SAM). It allows to synthesize pimeloyl-ACP via the fatty acid synthetic pathway.</text>
</comment>
<dbReference type="PANTHER" id="PTHR13090:SF1">
    <property type="entry name" value="ARGININE-HYDROXYLASE NDUFAF5, MITOCHONDRIAL"/>
    <property type="match status" value="1"/>
</dbReference>
<comment type="similarity">
    <text evidence="8">Belongs to the methyltransferase superfamily.</text>
</comment>
<dbReference type="GO" id="GO:0102130">
    <property type="term" value="F:malonyl-CoA methyltransferase activity"/>
    <property type="evidence" value="ECO:0007669"/>
    <property type="project" value="UniProtKB-EC"/>
</dbReference>
<evidence type="ECO:0000313" key="11">
    <source>
        <dbReference type="Proteomes" id="UP001203338"/>
    </source>
</evidence>
<gene>
    <name evidence="8 10" type="primary">bioC</name>
    <name evidence="10" type="ORF">M3P05_14865</name>
</gene>
<name>A0ABT0PII4_9GAMM</name>
<dbReference type="HAMAP" id="MF_00835">
    <property type="entry name" value="BioC"/>
    <property type="match status" value="1"/>
</dbReference>
<dbReference type="Pfam" id="PF08241">
    <property type="entry name" value="Methyltransf_11"/>
    <property type="match status" value="1"/>
</dbReference>
<keyword evidence="11" id="KW-1185">Reference proteome</keyword>
<evidence type="ECO:0000256" key="4">
    <source>
        <dbReference type="ARBA" id="ARBA00022603"/>
    </source>
</evidence>
<dbReference type="SUPFAM" id="SSF53335">
    <property type="entry name" value="S-adenosyl-L-methionine-dependent methyltransferases"/>
    <property type="match status" value="1"/>
</dbReference>
<dbReference type="Proteomes" id="UP001203338">
    <property type="component" value="Unassembled WGS sequence"/>
</dbReference>
<keyword evidence="5 8" id="KW-0808">Transferase</keyword>
<accession>A0ABT0PII4</accession>
<dbReference type="EMBL" id="JAMFLX010000021">
    <property type="protein sequence ID" value="MCL6271205.1"/>
    <property type="molecule type" value="Genomic_DNA"/>
</dbReference>
<sequence length="280" mass="30873">MTYMPTLTGEVITPRVDKRQVAESFSKAAGTYDSAATLQQIVAARVRLGLPDLDEGASILDMGCGTGFETRALVQRFPTADVAGLDISEGMLAYAQNQPDLKNCQWLSGDIEELPFHENRFDLVFSSLAVQWCDCFSEVLEQVKRVLKPGGRFVFSTLAAGSLHELQQAWLSVDSSPHVNQYESHTLQKQRVNASGLKVDTFCQQTETLYYPSVLHLLREMKALGANTVINSQGKGLSGRSVLKTLTKGYESYKTEKGFPASYQVVYGVLCKPDQISQSE</sequence>
<evidence type="ECO:0000256" key="3">
    <source>
        <dbReference type="ARBA" id="ARBA00012327"/>
    </source>
</evidence>
<keyword evidence="7 8" id="KW-0093">Biotin biosynthesis</keyword>
<dbReference type="RefSeq" id="WP_249700638.1">
    <property type="nucleotide sequence ID" value="NZ_JAMFLX010000021.1"/>
</dbReference>
<dbReference type="EC" id="2.1.1.197" evidence="3 8"/>
<dbReference type="InterPro" id="IPR050602">
    <property type="entry name" value="Malonyl-ACP_OMT"/>
</dbReference>
<keyword evidence="4 8" id="KW-0489">Methyltransferase</keyword>
<evidence type="ECO:0000313" key="10">
    <source>
        <dbReference type="EMBL" id="MCL6271205.1"/>
    </source>
</evidence>
<dbReference type="CDD" id="cd02440">
    <property type="entry name" value="AdoMet_MTases"/>
    <property type="match status" value="1"/>
</dbReference>
<evidence type="ECO:0000256" key="5">
    <source>
        <dbReference type="ARBA" id="ARBA00022679"/>
    </source>
</evidence>
<dbReference type="PANTHER" id="PTHR13090">
    <property type="entry name" value="ARGININE-HYDROXYLASE NDUFAF5, MITOCHONDRIAL"/>
    <property type="match status" value="1"/>
</dbReference>
<evidence type="ECO:0000256" key="2">
    <source>
        <dbReference type="ARBA" id="ARBA00004746"/>
    </source>
</evidence>
<reference evidence="10 11" key="1">
    <citation type="submission" date="2022-05" db="EMBL/GenBank/DDBJ databases">
        <authorList>
            <person name="Park J.-S."/>
        </authorList>
    </citation>
    <scope>NUCLEOTIDE SEQUENCE [LARGE SCALE GENOMIC DNA]</scope>
    <source>
        <strain evidence="10 11">2012CJ34-2</strain>
    </source>
</reference>
<proteinExistence type="inferred from homology"/>
<evidence type="ECO:0000256" key="8">
    <source>
        <dbReference type="HAMAP-Rule" id="MF_00835"/>
    </source>
</evidence>
<protein>
    <recommendedName>
        <fullName evidence="3 8">Malonyl-[acyl-carrier protein] O-methyltransferase</fullName>
        <shortName evidence="8">Malonyl-ACP O-methyltransferase</shortName>
        <ecNumber evidence="3 8">2.1.1.197</ecNumber>
    </recommendedName>
    <alternativeName>
        <fullName evidence="8">Biotin synthesis protein BioC</fullName>
    </alternativeName>
</protein>
<keyword evidence="6 8" id="KW-0949">S-adenosyl-L-methionine</keyword>